<accession>A0ABS8N819</accession>
<dbReference type="InterPro" id="IPR036895">
    <property type="entry name" value="Uracil-DNA_glycosylase-like_sf"/>
</dbReference>
<dbReference type="Proteomes" id="UP001165422">
    <property type="component" value="Unassembled WGS sequence"/>
</dbReference>
<reference evidence="1" key="1">
    <citation type="submission" date="2021-11" db="EMBL/GenBank/DDBJ databases">
        <authorList>
            <person name="Qingchun L."/>
            <person name="Dong Z."/>
            <person name="Zongwei Q."/>
            <person name="Jia Z."/>
            <person name="Duotao L."/>
        </authorList>
    </citation>
    <scope>NUCLEOTIDE SEQUENCE</scope>
    <source>
        <strain evidence="1">WLY-B-L2</strain>
    </source>
</reference>
<comment type="caution">
    <text evidence="1">The sequence shown here is derived from an EMBL/GenBank/DDBJ whole genome shotgun (WGS) entry which is preliminary data.</text>
</comment>
<organism evidence="1 2">
    <name type="scientific">Clostridium aromativorans</name>
    <dbReference type="NCBI Taxonomy" id="2836848"/>
    <lineage>
        <taxon>Bacteria</taxon>
        <taxon>Bacillati</taxon>
        <taxon>Bacillota</taxon>
        <taxon>Clostridia</taxon>
        <taxon>Eubacteriales</taxon>
        <taxon>Clostridiaceae</taxon>
        <taxon>Clostridium</taxon>
    </lineage>
</organism>
<evidence type="ECO:0000313" key="1">
    <source>
        <dbReference type="EMBL" id="MCC9295959.1"/>
    </source>
</evidence>
<dbReference type="Gene3D" id="3.40.470.10">
    <property type="entry name" value="Uracil-DNA glycosylase-like domain"/>
    <property type="match status" value="1"/>
</dbReference>
<proteinExistence type="predicted"/>
<dbReference type="RefSeq" id="WP_229981755.1">
    <property type="nucleotide sequence ID" value="NZ_JAJJPB010000021.1"/>
</dbReference>
<name>A0ABS8N819_9CLOT</name>
<dbReference type="SUPFAM" id="SSF52141">
    <property type="entry name" value="Uracil-DNA glycosylase-like"/>
    <property type="match status" value="1"/>
</dbReference>
<keyword evidence="2" id="KW-1185">Reference proteome</keyword>
<dbReference type="EMBL" id="JAJJPB010000021">
    <property type="protein sequence ID" value="MCC9295959.1"/>
    <property type="molecule type" value="Genomic_DNA"/>
</dbReference>
<protein>
    <recommendedName>
        <fullName evidence="3">Uracil DNA glycosylase superfamily protein</fullName>
    </recommendedName>
</protein>
<gene>
    <name evidence="1" type="ORF">LN736_13920</name>
</gene>
<evidence type="ECO:0000313" key="2">
    <source>
        <dbReference type="Proteomes" id="UP001165422"/>
    </source>
</evidence>
<evidence type="ECO:0008006" key="3">
    <source>
        <dbReference type="Google" id="ProtNLM"/>
    </source>
</evidence>
<sequence>MGYYNDFLSVLPKLKVIANQAENVVLENDESLEVYNPFNYGIECYLKYLEQKFSQCWPCRIVIGLNPGLDGAVQTCVPFTDVYSCKNRLGIDPTAYMKKYKNVVPEKYIYRSAEPSANIFYEALEEENYLADFLSTMLLLNAFPIGMSKETVIKKVGGFFAKNVTPNDFKGDFSKKMNDLSEDYLRVVLNGLYVCNIVALGRYPSDRLKKLGIKHNYLIHPSPIALRTQKISREKWKQDIITLIR</sequence>